<dbReference type="Pfam" id="PF00004">
    <property type="entry name" value="AAA"/>
    <property type="match status" value="1"/>
</dbReference>
<name>A0A7J0E5U7_9ERIC</name>
<dbReference type="GO" id="GO:0005741">
    <property type="term" value="C:mitochondrial outer membrane"/>
    <property type="evidence" value="ECO:0007669"/>
    <property type="project" value="TreeGrafter"/>
</dbReference>
<dbReference type="AlphaFoldDB" id="A0A7J0E5U7"/>
<dbReference type="InterPro" id="IPR027417">
    <property type="entry name" value="P-loop_NTPase"/>
</dbReference>
<dbReference type="OrthoDB" id="1739578at2759"/>
<dbReference type="GO" id="GO:0016887">
    <property type="term" value="F:ATP hydrolysis activity"/>
    <property type="evidence" value="ECO:0007669"/>
    <property type="project" value="InterPro"/>
</dbReference>
<dbReference type="PANTHER" id="PTHR45644:SF83">
    <property type="entry name" value="P-LOOP CONTAINING NUCLEOSIDE TRIPHOSPHATE HYDROLASES SUPERFAMILY PROTEIN"/>
    <property type="match status" value="1"/>
</dbReference>
<accession>A0A7J0E5U7</accession>
<keyword evidence="5" id="KW-1185">Reference proteome</keyword>
<evidence type="ECO:0000313" key="5">
    <source>
        <dbReference type="Proteomes" id="UP000585474"/>
    </source>
</evidence>
<sequence length="133" mass="14811">MDRPNIFWEGKRRGKDTLKLETNAESTSLKFMLDILKPEVIPANEIGVTFADIGALDEIKESLQDLVMLPLQRPDLVKGRLPKPCQGILLFGPAGTRKTMLVKAIANEAGASFINPWISQFQFTLVMGKLNSR</sequence>
<evidence type="ECO:0000256" key="1">
    <source>
        <dbReference type="ARBA" id="ARBA00022741"/>
    </source>
</evidence>
<feature type="domain" description="ATPase AAA-type core" evidence="3">
    <location>
        <begin position="88"/>
        <end position="118"/>
    </location>
</feature>
<dbReference type="GO" id="GO:0005524">
    <property type="term" value="F:ATP binding"/>
    <property type="evidence" value="ECO:0007669"/>
    <property type="project" value="UniProtKB-KW"/>
</dbReference>
<dbReference type="InterPro" id="IPR003959">
    <property type="entry name" value="ATPase_AAA_core"/>
</dbReference>
<organism evidence="4 5">
    <name type="scientific">Actinidia rufa</name>
    <dbReference type="NCBI Taxonomy" id="165716"/>
    <lineage>
        <taxon>Eukaryota</taxon>
        <taxon>Viridiplantae</taxon>
        <taxon>Streptophyta</taxon>
        <taxon>Embryophyta</taxon>
        <taxon>Tracheophyta</taxon>
        <taxon>Spermatophyta</taxon>
        <taxon>Magnoliopsida</taxon>
        <taxon>eudicotyledons</taxon>
        <taxon>Gunneridae</taxon>
        <taxon>Pentapetalae</taxon>
        <taxon>asterids</taxon>
        <taxon>Ericales</taxon>
        <taxon>Actinidiaceae</taxon>
        <taxon>Actinidia</taxon>
    </lineage>
</organism>
<keyword evidence="2" id="KW-0067">ATP-binding</keyword>
<evidence type="ECO:0000313" key="4">
    <source>
        <dbReference type="EMBL" id="GFY81873.1"/>
    </source>
</evidence>
<evidence type="ECO:0000259" key="3">
    <source>
        <dbReference type="Pfam" id="PF00004"/>
    </source>
</evidence>
<comment type="caution">
    <text evidence="4">The sequence shown here is derived from an EMBL/GenBank/DDBJ whole genome shotgun (WGS) entry which is preliminary data.</text>
</comment>
<dbReference type="PANTHER" id="PTHR45644">
    <property type="entry name" value="AAA ATPASE, PUTATIVE (AFU_ORTHOLOGUE AFUA_2G12920)-RELATED-RELATED"/>
    <property type="match status" value="1"/>
</dbReference>
<keyword evidence="4" id="KW-0378">Hydrolase</keyword>
<protein>
    <submittedName>
        <fullName evidence="4">P-loop containing nucleoside triphosphate hydrolases superfamily protein</fullName>
    </submittedName>
</protein>
<evidence type="ECO:0000256" key="2">
    <source>
        <dbReference type="ARBA" id="ARBA00022840"/>
    </source>
</evidence>
<dbReference type="Gene3D" id="3.40.50.300">
    <property type="entry name" value="P-loop containing nucleotide triphosphate hydrolases"/>
    <property type="match status" value="1"/>
</dbReference>
<dbReference type="Proteomes" id="UP000585474">
    <property type="component" value="Unassembled WGS sequence"/>
</dbReference>
<reference evidence="4 5" key="1">
    <citation type="submission" date="2019-07" db="EMBL/GenBank/DDBJ databases">
        <title>De Novo Assembly of kiwifruit Actinidia rufa.</title>
        <authorList>
            <person name="Sugita-Konishi S."/>
            <person name="Sato K."/>
            <person name="Mori E."/>
            <person name="Abe Y."/>
            <person name="Kisaki G."/>
            <person name="Hamano K."/>
            <person name="Suezawa K."/>
            <person name="Otani M."/>
            <person name="Fukuda T."/>
            <person name="Manabe T."/>
            <person name="Gomi K."/>
            <person name="Tabuchi M."/>
            <person name="Akimitsu K."/>
            <person name="Kataoka I."/>
        </authorList>
    </citation>
    <scope>NUCLEOTIDE SEQUENCE [LARGE SCALE GENOMIC DNA]</scope>
    <source>
        <strain evidence="5">cv. Fuchu</strain>
    </source>
</reference>
<proteinExistence type="predicted"/>
<dbReference type="InterPro" id="IPR051701">
    <property type="entry name" value="Mito_OM_Translocase_MSP1"/>
</dbReference>
<gene>
    <name evidence="4" type="ORF">Acr_02g0001130</name>
</gene>
<dbReference type="SUPFAM" id="SSF52540">
    <property type="entry name" value="P-loop containing nucleoside triphosphate hydrolases"/>
    <property type="match status" value="1"/>
</dbReference>
<keyword evidence="1" id="KW-0547">Nucleotide-binding</keyword>
<dbReference type="EMBL" id="BJWL01000002">
    <property type="protein sequence ID" value="GFY81873.1"/>
    <property type="molecule type" value="Genomic_DNA"/>
</dbReference>